<evidence type="ECO:0000313" key="2">
    <source>
        <dbReference type="Proteomes" id="UP000799754"/>
    </source>
</evidence>
<organism evidence="1 2">
    <name type="scientific">Macroventuria anomochaeta</name>
    <dbReference type="NCBI Taxonomy" id="301207"/>
    <lineage>
        <taxon>Eukaryota</taxon>
        <taxon>Fungi</taxon>
        <taxon>Dikarya</taxon>
        <taxon>Ascomycota</taxon>
        <taxon>Pezizomycotina</taxon>
        <taxon>Dothideomycetes</taxon>
        <taxon>Pleosporomycetidae</taxon>
        <taxon>Pleosporales</taxon>
        <taxon>Pleosporineae</taxon>
        <taxon>Didymellaceae</taxon>
        <taxon>Macroventuria</taxon>
    </lineage>
</organism>
<dbReference type="Proteomes" id="UP000799754">
    <property type="component" value="Unassembled WGS sequence"/>
</dbReference>
<keyword evidence="2" id="KW-1185">Reference proteome</keyword>
<accession>A0ACB6S4G7</accession>
<reference evidence="1" key="1">
    <citation type="journal article" date="2020" name="Stud. Mycol.">
        <title>101 Dothideomycetes genomes: a test case for predicting lifestyles and emergence of pathogens.</title>
        <authorList>
            <person name="Haridas S."/>
            <person name="Albert R."/>
            <person name="Binder M."/>
            <person name="Bloem J."/>
            <person name="Labutti K."/>
            <person name="Salamov A."/>
            <person name="Andreopoulos B."/>
            <person name="Baker S."/>
            <person name="Barry K."/>
            <person name="Bills G."/>
            <person name="Bluhm B."/>
            <person name="Cannon C."/>
            <person name="Castanera R."/>
            <person name="Culley D."/>
            <person name="Daum C."/>
            <person name="Ezra D."/>
            <person name="Gonzalez J."/>
            <person name="Henrissat B."/>
            <person name="Kuo A."/>
            <person name="Liang C."/>
            <person name="Lipzen A."/>
            <person name="Lutzoni F."/>
            <person name="Magnuson J."/>
            <person name="Mondo S."/>
            <person name="Nolan M."/>
            <person name="Ohm R."/>
            <person name="Pangilinan J."/>
            <person name="Park H.-J."/>
            <person name="Ramirez L."/>
            <person name="Alfaro M."/>
            <person name="Sun H."/>
            <person name="Tritt A."/>
            <person name="Yoshinaga Y."/>
            <person name="Zwiers L.-H."/>
            <person name="Turgeon B."/>
            <person name="Goodwin S."/>
            <person name="Spatafora J."/>
            <person name="Crous P."/>
            <person name="Grigoriev I."/>
        </authorList>
    </citation>
    <scope>NUCLEOTIDE SEQUENCE</scope>
    <source>
        <strain evidence="1">CBS 525.71</strain>
    </source>
</reference>
<comment type="caution">
    <text evidence="1">The sequence shown here is derived from an EMBL/GenBank/DDBJ whole genome shotgun (WGS) entry which is preliminary data.</text>
</comment>
<dbReference type="EMBL" id="MU006711">
    <property type="protein sequence ID" value="KAF2629151.1"/>
    <property type="molecule type" value="Genomic_DNA"/>
</dbReference>
<sequence length="254" mass="28410">MDLKTSCIVILRAERPDEIIQKTNRPCLSRWFTTSVASSVACVCARAPAWSTKIEARPFLAQSRSILSILFGTSNRREKGHCRCPDNRSVARFWTHGTKTVISYPQLYHCRSVLSKFATKDLQLSQKVHVEAFRKYFNEELAAGYEEAESVFREGFVTRKHLAKSFQPNEVVVGLADREPVAYIIMVAEMYEPPCTWFTTTTGLRCSGTCPAGQQRGVNGHSQGCQGGLHIFASTNTTSTPIISSDQMTLSCWL</sequence>
<gene>
    <name evidence="1" type="ORF">BU25DRAFT_420549</name>
</gene>
<name>A0ACB6S4G7_9PLEO</name>
<protein>
    <submittedName>
        <fullName evidence="1">Uncharacterized protein</fullName>
    </submittedName>
</protein>
<evidence type="ECO:0000313" key="1">
    <source>
        <dbReference type="EMBL" id="KAF2629151.1"/>
    </source>
</evidence>
<proteinExistence type="predicted"/>